<dbReference type="SUPFAM" id="SSF82866">
    <property type="entry name" value="Multidrug efflux transporter AcrB transmembrane domain"/>
    <property type="match status" value="2"/>
</dbReference>
<dbReference type="InterPro" id="IPR055344">
    <property type="entry name" value="SecD_SecF_C_bact"/>
</dbReference>
<evidence type="ECO:0000256" key="5">
    <source>
        <dbReference type="ARBA" id="ARBA00022692"/>
    </source>
</evidence>
<evidence type="ECO:0000256" key="3">
    <source>
        <dbReference type="ARBA" id="ARBA00022475"/>
    </source>
</evidence>
<keyword evidence="5 10" id="KW-0812">Transmembrane</keyword>
<feature type="domain" description="SecDF P1 head subdomain" evidence="14">
    <location>
        <begin position="233"/>
        <end position="341"/>
    </location>
</feature>
<keyword evidence="7 10" id="KW-1133">Transmembrane helix</keyword>
<dbReference type="GO" id="GO:0005886">
    <property type="term" value="C:plasma membrane"/>
    <property type="evidence" value="ECO:0007669"/>
    <property type="project" value="UniProtKB-SubCell"/>
</dbReference>
<dbReference type="InterPro" id="IPR022645">
    <property type="entry name" value="SecD/SecF_bac"/>
</dbReference>
<organism evidence="15 16">
    <name type="scientific">Rhizobium tumorigenes</name>
    <dbReference type="NCBI Taxonomy" id="2041385"/>
    <lineage>
        <taxon>Bacteria</taxon>
        <taxon>Pseudomonadati</taxon>
        <taxon>Pseudomonadota</taxon>
        <taxon>Alphaproteobacteria</taxon>
        <taxon>Hyphomicrobiales</taxon>
        <taxon>Rhizobiaceae</taxon>
        <taxon>Rhizobium/Agrobacterium group</taxon>
        <taxon>Rhizobium</taxon>
    </lineage>
</organism>
<comment type="caution">
    <text evidence="10">Lacks conserved residue(s) required for the propagation of feature annotation.</text>
</comment>
<dbReference type="GO" id="GO:0015450">
    <property type="term" value="F:protein-transporting ATPase activity"/>
    <property type="evidence" value="ECO:0007669"/>
    <property type="project" value="InterPro"/>
</dbReference>
<comment type="subunit">
    <text evidence="11">Forms a complex with SecD. Part of the essential Sec protein translocation apparatus which comprises SecA, SecYEG and auxiliary proteins SecDF-YajC and YidC.</text>
</comment>
<comment type="subunit">
    <text evidence="10">Forms a complex with SecF. Part of the essential Sec protein translocation apparatus which comprises SecA, SecYEG and auxiliary proteins SecDF-YajC and YidC.</text>
</comment>
<dbReference type="GO" id="GO:0043952">
    <property type="term" value="P:protein transport by the Sec complex"/>
    <property type="evidence" value="ECO:0007669"/>
    <property type="project" value="UniProtKB-UniRule"/>
</dbReference>
<dbReference type="InterPro" id="IPR005665">
    <property type="entry name" value="SecF_bac"/>
</dbReference>
<dbReference type="Pfam" id="PF07549">
    <property type="entry name" value="Sec_GG"/>
    <property type="match status" value="2"/>
</dbReference>
<keyword evidence="3 10" id="KW-1003">Cell membrane</keyword>
<dbReference type="RefSeq" id="WP_111216762.1">
    <property type="nucleotide sequence ID" value="NZ_CP117255.1"/>
</dbReference>
<dbReference type="NCBIfam" id="TIGR00916">
    <property type="entry name" value="2A0604s01"/>
    <property type="match status" value="2"/>
</dbReference>
<feature type="transmembrane region" description="Helical" evidence="10">
    <location>
        <begin position="6"/>
        <end position="27"/>
    </location>
</feature>
<feature type="transmembrane region" description="Helical" evidence="10">
    <location>
        <begin position="368"/>
        <end position="399"/>
    </location>
</feature>
<feature type="domain" description="Protein export membrane protein SecD/SecF C-terminal" evidence="12">
    <location>
        <begin position="635"/>
        <end position="820"/>
    </location>
</feature>
<dbReference type="PANTHER" id="PTHR30081">
    <property type="entry name" value="PROTEIN-EXPORT MEMBRANE PROTEIN SEC"/>
    <property type="match status" value="1"/>
</dbReference>
<dbReference type="PRINTS" id="PR01755">
    <property type="entry name" value="SECFTRNLCASE"/>
</dbReference>
<dbReference type="NCBIfam" id="TIGR01129">
    <property type="entry name" value="secD"/>
    <property type="match status" value="1"/>
</dbReference>
<evidence type="ECO:0000256" key="10">
    <source>
        <dbReference type="HAMAP-Rule" id="MF_01463"/>
    </source>
</evidence>
<dbReference type="HAMAP" id="MF_01464_B">
    <property type="entry name" value="SecF_B"/>
    <property type="match status" value="1"/>
</dbReference>
<dbReference type="InterPro" id="IPR048634">
    <property type="entry name" value="SecD_SecF_C"/>
</dbReference>
<dbReference type="Proteomes" id="UP000249499">
    <property type="component" value="Chromosome"/>
</dbReference>
<reference evidence="16" key="2">
    <citation type="journal article" date="2023" name="MicrobiologyOpen">
        <title>Genomics of the tumorigenes clade of the family Rhizobiaceae and description of Rhizobium rhododendri sp. nov.</title>
        <authorList>
            <person name="Kuzmanovic N."/>
            <person name="diCenzo G.C."/>
            <person name="Bunk B."/>
            <person name="Sproeer C."/>
            <person name="Fruehling A."/>
            <person name="Neumann-Schaal M."/>
            <person name="Overmann J."/>
            <person name="Smalla K."/>
        </authorList>
    </citation>
    <scope>NUCLEOTIDE SEQUENCE [LARGE SCALE GENOMIC DNA]</scope>
    <source>
        <strain evidence="16">1078</strain>
    </source>
</reference>
<feature type="transmembrane region" description="Helical" evidence="10">
    <location>
        <begin position="662"/>
        <end position="682"/>
    </location>
</feature>
<feature type="transmembrane region" description="Helical" evidence="10">
    <location>
        <begin position="544"/>
        <end position="563"/>
    </location>
</feature>
<evidence type="ECO:0000256" key="2">
    <source>
        <dbReference type="ARBA" id="ARBA00022448"/>
    </source>
</evidence>
<accession>A0AAF1KSF9</accession>
<name>A0AAF1KSF9_9HYPH</name>
<dbReference type="InterPro" id="IPR005791">
    <property type="entry name" value="SecD"/>
</dbReference>
<evidence type="ECO:0000259" key="12">
    <source>
        <dbReference type="Pfam" id="PF02355"/>
    </source>
</evidence>
<feature type="transmembrane region" description="Helical" evidence="10">
    <location>
        <begin position="487"/>
        <end position="510"/>
    </location>
</feature>
<keyword evidence="9 10" id="KW-0472">Membrane</keyword>
<dbReference type="InterPro" id="IPR048631">
    <property type="entry name" value="SecD_1st"/>
</dbReference>
<dbReference type="Pfam" id="PF21760">
    <property type="entry name" value="SecD_1st"/>
    <property type="match status" value="1"/>
</dbReference>
<dbReference type="GO" id="GO:0006605">
    <property type="term" value="P:protein targeting"/>
    <property type="evidence" value="ECO:0007669"/>
    <property type="project" value="UniProtKB-UniRule"/>
</dbReference>
<evidence type="ECO:0000256" key="1">
    <source>
        <dbReference type="ARBA" id="ARBA00004651"/>
    </source>
</evidence>
<protein>
    <recommendedName>
        <fullName evidence="10 11">Multifunctional fusion protein</fullName>
    </recommendedName>
    <domain>
        <recommendedName>
            <fullName evidence="10">Protein translocase subunit SecD</fullName>
        </recommendedName>
    </domain>
    <domain>
        <recommendedName>
            <fullName evidence="11">Protein-export membrane protein SecF</fullName>
        </recommendedName>
    </domain>
</protein>
<dbReference type="NCBIfam" id="NF009583">
    <property type="entry name" value="PRK13024.1-3"/>
    <property type="match status" value="1"/>
</dbReference>
<dbReference type="AlphaFoldDB" id="A0AAF1KSF9"/>
<keyword evidence="8 10" id="KW-0811">Translocation</keyword>
<dbReference type="PANTHER" id="PTHR30081:SF1">
    <property type="entry name" value="PROTEIN TRANSLOCASE SUBUNIT SECD"/>
    <property type="match status" value="1"/>
</dbReference>
<keyword evidence="4" id="KW-0997">Cell inner membrane</keyword>
<evidence type="ECO:0000313" key="15">
    <source>
        <dbReference type="EMBL" id="WFR95770.1"/>
    </source>
</evidence>
<feature type="domain" description="Protein translocase subunit SecDF P1" evidence="13">
    <location>
        <begin position="159"/>
        <end position="217"/>
    </location>
</feature>
<dbReference type="Pfam" id="PF22599">
    <property type="entry name" value="SecDF_P1_head"/>
    <property type="match status" value="1"/>
</dbReference>
<evidence type="ECO:0000256" key="8">
    <source>
        <dbReference type="ARBA" id="ARBA00023010"/>
    </source>
</evidence>
<feature type="transmembrane region" description="Helical" evidence="10">
    <location>
        <begin position="769"/>
        <end position="787"/>
    </location>
</feature>
<proteinExistence type="inferred from homology"/>
<feature type="transmembrane region" description="Helical" evidence="10">
    <location>
        <begin position="689"/>
        <end position="709"/>
    </location>
</feature>
<dbReference type="FunFam" id="1.20.1640.10:FF:000004">
    <property type="entry name" value="Protein translocase subunit SecD"/>
    <property type="match status" value="1"/>
</dbReference>
<dbReference type="InterPro" id="IPR022813">
    <property type="entry name" value="SecD/SecF_arch_bac"/>
</dbReference>
<evidence type="ECO:0000259" key="13">
    <source>
        <dbReference type="Pfam" id="PF21760"/>
    </source>
</evidence>
<reference evidence="15 16" key="1">
    <citation type="journal article" date="2018" name="Sci. Rep.">
        <title>Rhizobium tumorigenes sp. nov., a novel plant tumorigenic bacterium isolated from cane gall tumors on thornless blackberry.</title>
        <authorList>
            <person name="Kuzmanovi N."/>
            <person name="Smalla K."/>
            <person name="Gronow S."/>
            <person name="PuBawska J."/>
        </authorList>
    </citation>
    <scope>NUCLEOTIDE SEQUENCE [LARGE SCALE GENOMIC DNA]</scope>
    <source>
        <strain evidence="15 16">1078</strain>
    </source>
</reference>
<comment type="similarity">
    <text evidence="10">Belongs to the SecD/SecF family. SecD subfamily.</text>
</comment>
<feature type="domain" description="Protein export membrane protein SecD/SecF C-terminal" evidence="12">
    <location>
        <begin position="342"/>
        <end position="510"/>
    </location>
</feature>
<dbReference type="EMBL" id="CP117255">
    <property type="protein sequence ID" value="WFR95770.1"/>
    <property type="molecule type" value="Genomic_DNA"/>
</dbReference>
<feature type="transmembrane region" description="Helical" evidence="10">
    <location>
        <begin position="411"/>
        <end position="433"/>
    </location>
</feature>
<dbReference type="FunFam" id="3.30.1360.200:FF:000002">
    <property type="entry name" value="Preprotein translocase subunit SecD"/>
    <property type="match status" value="1"/>
</dbReference>
<dbReference type="InterPro" id="IPR054384">
    <property type="entry name" value="SecDF_P1_head"/>
</dbReference>
<evidence type="ECO:0000259" key="14">
    <source>
        <dbReference type="Pfam" id="PF22599"/>
    </source>
</evidence>
<dbReference type="HAMAP" id="MF_01463_B">
    <property type="entry name" value="SecD_B"/>
    <property type="match status" value="1"/>
</dbReference>
<feature type="transmembrane region" description="Helical" evidence="10">
    <location>
        <begin position="715"/>
        <end position="732"/>
    </location>
</feature>
<dbReference type="NCBIfam" id="TIGR00966">
    <property type="entry name" value="transloc_SecF"/>
    <property type="match status" value="1"/>
</dbReference>
<dbReference type="Gene3D" id="3.30.1360.200">
    <property type="match status" value="1"/>
</dbReference>
<evidence type="ECO:0000256" key="4">
    <source>
        <dbReference type="ARBA" id="ARBA00022519"/>
    </source>
</evidence>
<sequence length="853" mass="91505">MRTSPWLVFTYSVIIVLGMLIALPNVLPQSALNRIPAWLPHSQVALGLDLRGGSHLVLEVDEGDLVHERLQTLVQDARRVLRAKNIQTKSVVQNATQVVIALTDPSQSDAAVTELKTLANTITTGISAGQSDLNVNANNGIITLAYSQVGINANVDAAVQQSLEIIRQRVDQVGVSEPTIQRIGNNRVLVQLPGTQDPSRLRELLGSTAKMSFHMLSDSGDITNPGPGVTVMKDDKGNSYAIQDRVELSGDRLADARVSFDQNTHEPLVTFRFDSAGANRFAEITRANVGKPFAIILDNKVLSAPVIREPITGGSGQISGSFTAESATTLSALLRAGALPAKLTVIEERTVGADLGADAIKMGIYSGLVGFALVALFIFVLYGTWGILANVALLIHTILTFSALTLVGATLTLPGIAGIVLGIGLAVDANVLINERIREETRKGRGAFAAIDNGFRRAYSTIIDGNMTALIAAAILFYFGSGPVRGFAVTMGLGLIISMFTSVAFVRVVMIAIARRRKLKVINIQSMFRFSPYDRHIQFMKARFFGVAVSAILSLASIGLFIYPGLNYGVDFRGGIQMSVKTQGTADLSTFREGLNTLGLGEITLQSFGDKNTILVRAQRQDGGEEAQTAAVTKLKAEVTKIDPTATVEGTDVIGPKVSGELAWAGILSVVIASFAMLFYIWFRFEWPFAVGAIVTLVLDVTKLVGFFAITGLDFNLTAIAAVLTMVGYSVNDKVVVYDRMRENMRLYKSMPLREIIDKSINETLARSLYTNATAFLALVPMAIWGGSAVSSFAIPMVFGILVAGASSIFIAAPILLFLGDWRTRHRAVTVANDAKAAEAEAAKPKKQLPAAE</sequence>
<dbReference type="Gene3D" id="3.30.70.3400">
    <property type="match status" value="2"/>
</dbReference>
<evidence type="ECO:0000256" key="11">
    <source>
        <dbReference type="HAMAP-Rule" id="MF_01464"/>
    </source>
</evidence>
<dbReference type="KEGG" id="rtu:PR017_01050"/>
<dbReference type="GO" id="GO:0065002">
    <property type="term" value="P:intracellular protein transmembrane transport"/>
    <property type="evidence" value="ECO:0007669"/>
    <property type="project" value="UniProtKB-UniRule"/>
</dbReference>
<keyword evidence="16" id="KW-1185">Reference proteome</keyword>
<dbReference type="Gene3D" id="1.20.1640.10">
    <property type="entry name" value="Multidrug efflux transporter AcrB transmembrane domain"/>
    <property type="match status" value="2"/>
</dbReference>
<feature type="transmembrane region" description="Helical" evidence="10">
    <location>
        <begin position="462"/>
        <end position="481"/>
    </location>
</feature>
<evidence type="ECO:0000313" key="16">
    <source>
        <dbReference type="Proteomes" id="UP000249499"/>
    </source>
</evidence>
<comment type="similarity">
    <text evidence="11">Belongs to the SecD/SecF family. SecF subfamily.</text>
</comment>
<feature type="transmembrane region" description="Helical" evidence="10">
    <location>
        <begin position="793"/>
        <end position="819"/>
    </location>
</feature>
<comment type="subcellular location">
    <subcellularLocation>
        <location evidence="1 10">Cell membrane</location>
        <topology evidence="1 10">Multi-pass membrane protein</topology>
    </subcellularLocation>
</comment>
<evidence type="ECO:0000256" key="9">
    <source>
        <dbReference type="ARBA" id="ARBA00023136"/>
    </source>
</evidence>
<evidence type="ECO:0000256" key="6">
    <source>
        <dbReference type="ARBA" id="ARBA00022927"/>
    </source>
</evidence>
<evidence type="ECO:0000256" key="7">
    <source>
        <dbReference type="ARBA" id="ARBA00022989"/>
    </source>
</evidence>
<gene>
    <name evidence="10 15" type="primary">secD</name>
    <name evidence="11" type="synonym">secF</name>
    <name evidence="15" type="ORF">PR017_01050</name>
</gene>
<keyword evidence="2 10" id="KW-0813">Transport</keyword>
<dbReference type="InterPro" id="IPR022646">
    <property type="entry name" value="SecD/SecF_CS"/>
</dbReference>
<keyword evidence="6 10" id="KW-0653">Protein transport</keyword>
<comment type="function">
    <text evidence="10">Part of the Sec protein translocase complex. Interacts with the SecYEG preprotein conducting channel. SecDF uses the proton motive force (PMF) to complete protein translocation after the ATP-dependent function of SecA.</text>
</comment>
<dbReference type="Pfam" id="PF02355">
    <property type="entry name" value="SecD_SecF_C"/>
    <property type="match status" value="2"/>
</dbReference>